<keyword evidence="2" id="KW-1133">Transmembrane helix</keyword>
<name>A0A8H4ISX7_9PEZI</name>
<dbReference type="OrthoDB" id="10623559at2759"/>
<proteinExistence type="predicted"/>
<accession>A0A8H4ISX7</accession>
<feature type="region of interest" description="Disordered" evidence="1">
    <location>
        <begin position="521"/>
        <end position="550"/>
    </location>
</feature>
<feature type="signal peptide" evidence="3">
    <location>
        <begin position="1"/>
        <end position="26"/>
    </location>
</feature>
<sequence length="610" mass="61932">MVTMASLPSAFMAFLLLLLLGVQINGQVASCDTICLNANATECHVPANEYIQALCCPTERPICATILGSTGCYAPDQVPTIIARRDATETDNGPSLIGMTASFVTGSPGPITGATGAFTIYPSSSSSANTSPREVSTVVSSPVDTSTGGYPYSTISLFWSSSSTVSTSTTTVRTPVTSTSTLMVTTTTFKNSSAQVSSTPIISSAIDHSTAVLATSITTVYLSTRTHTSTAITLVSTSDTGSSIPTPTFQARGPAPAKSSDPVFTQYPWPTFPFTPEPFTPEPTAIVTITVSQPVYTHAERGEAVTSISIASDDVATVTATGVSTTFPLALITDSTAAIPTSCQRYISRSTQGNTSVWLTYVARDCTGVPTTPGSDTTIFATSTSTTIVSSTSTESYTHCFLSSHIDACDSLFPPTATSSSTSTPTTSVPSTVAGLAAGESSLSFDLAPSQTSASADTSNDACAGASTMYITISATPATSTYTSWIMQTTNIGSTSSSMVIVSGASSDSSTSSLVVVSGATSDGSTSVESNTSADPASTGDIGSTTMGNSSTIALPTTPPATLIIPTTPVTPVTPGSPSPTVFNGGAAAVQGGNFAGLLAIITLVLVFFQ</sequence>
<evidence type="ECO:0000313" key="4">
    <source>
        <dbReference type="EMBL" id="KAF4306840.1"/>
    </source>
</evidence>
<evidence type="ECO:0000313" key="5">
    <source>
        <dbReference type="Proteomes" id="UP000572817"/>
    </source>
</evidence>
<feature type="compositionally biased region" description="Polar residues" evidence="1">
    <location>
        <begin position="523"/>
        <end position="550"/>
    </location>
</feature>
<feature type="chain" id="PRO_5034256904" description="Extracellular serine-threonine rich protein" evidence="3">
    <location>
        <begin position="27"/>
        <end position="610"/>
    </location>
</feature>
<keyword evidence="5" id="KW-1185">Reference proteome</keyword>
<gene>
    <name evidence="4" type="ORF">GTA08_BOTSDO05998</name>
</gene>
<evidence type="ECO:0000256" key="3">
    <source>
        <dbReference type="SAM" id="SignalP"/>
    </source>
</evidence>
<evidence type="ECO:0008006" key="6">
    <source>
        <dbReference type="Google" id="ProtNLM"/>
    </source>
</evidence>
<dbReference type="EMBL" id="WWBZ02000033">
    <property type="protein sequence ID" value="KAF4306840.1"/>
    <property type="molecule type" value="Genomic_DNA"/>
</dbReference>
<dbReference type="Proteomes" id="UP000572817">
    <property type="component" value="Unassembled WGS sequence"/>
</dbReference>
<keyword evidence="3" id="KW-0732">Signal</keyword>
<comment type="caution">
    <text evidence="4">The sequence shown here is derived from an EMBL/GenBank/DDBJ whole genome shotgun (WGS) entry which is preliminary data.</text>
</comment>
<keyword evidence="2" id="KW-0472">Membrane</keyword>
<keyword evidence="2" id="KW-0812">Transmembrane</keyword>
<protein>
    <recommendedName>
        <fullName evidence="6">Extracellular serine-threonine rich protein</fullName>
    </recommendedName>
</protein>
<feature type="transmembrane region" description="Helical" evidence="2">
    <location>
        <begin position="588"/>
        <end position="609"/>
    </location>
</feature>
<evidence type="ECO:0000256" key="1">
    <source>
        <dbReference type="SAM" id="MobiDB-lite"/>
    </source>
</evidence>
<organism evidence="4 5">
    <name type="scientific">Botryosphaeria dothidea</name>
    <dbReference type="NCBI Taxonomy" id="55169"/>
    <lineage>
        <taxon>Eukaryota</taxon>
        <taxon>Fungi</taxon>
        <taxon>Dikarya</taxon>
        <taxon>Ascomycota</taxon>
        <taxon>Pezizomycotina</taxon>
        <taxon>Dothideomycetes</taxon>
        <taxon>Dothideomycetes incertae sedis</taxon>
        <taxon>Botryosphaeriales</taxon>
        <taxon>Botryosphaeriaceae</taxon>
        <taxon>Botryosphaeria</taxon>
    </lineage>
</organism>
<dbReference type="AlphaFoldDB" id="A0A8H4ISX7"/>
<reference evidence="4" key="1">
    <citation type="submission" date="2020-04" db="EMBL/GenBank/DDBJ databases">
        <title>Genome Assembly and Annotation of Botryosphaeria dothidea sdau 11-99, a Latent Pathogen of Apple Fruit Ring Rot in China.</title>
        <authorList>
            <person name="Yu C."/>
            <person name="Diao Y."/>
            <person name="Lu Q."/>
            <person name="Zhao J."/>
            <person name="Cui S."/>
            <person name="Peng C."/>
            <person name="He B."/>
            <person name="Liu H."/>
        </authorList>
    </citation>
    <scope>NUCLEOTIDE SEQUENCE [LARGE SCALE GENOMIC DNA]</scope>
    <source>
        <strain evidence="4">Sdau11-99</strain>
    </source>
</reference>
<evidence type="ECO:0000256" key="2">
    <source>
        <dbReference type="SAM" id="Phobius"/>
    </source>
</evidence>